<dbReference type="Gene3D" id="3.40.630.30">
    <property type="match status" value="1"/>
</dbReference>
<evidence type="ECO:0000259" key="1">
    <source>
        <dbReference type="PROSITE" id="PS51186"/>
    </source>
</evidence>
<evidence type="ECO:0000313" key="3">
    <source>
        <dbReference type="Proteomes" id="UP001252875"/>
    </source>
</evidence>
<gene>
    <name evidence="2" type="ORF">P7D85_15830</name>
</gene>
<reference evidence="2 3" key="1">
    <citation type="submission" date="2023-03" db="EMBL/GenBank/DDBJ databases">
        <authorList>
            <person name="Shen W."/>
            <person name="Cai J."/>
        </authorList>
    </citation>
    <scope>NUCLEOTIDE SEQUENCE [LARGE SCALE GENOMIC DNA]</scope>
    <source>
        <strain evidence="2 3">D6-4</strain>
    </source>
</reference>
<accession>A0ABU3F2A0</accession>
<dbReference type="InterPro" id="IPR016181">
    <property type="entry name" value="Acyl_CoA_acyltransferase"/>
</dbReference>
<evidence type="ECO:0000313" key="2">
    <source>
        <dbReference type="EMBL" id="MDT2601258.1"/>
    </source>
</evidence>
<dbReference type="Pfam" id="PF13302">
    <property type="entry name" value="Acetyltransf_3"/>
    <property type="match status" value="1"/>
</dbReference>
<keyword evidence="3" id="KW-1185">Reference proteome</keyword>
<dbReference type="PROSITE" id="PS51186">
    <property type="entry name" value="GNAT"/>
    <property type="match status" value="1"/>
</dbReference>
<dbReference type="Proteomes" id="UP001252875">
    <property type="component" value="Unassembled WGS sequence"/>
</dbReference>
<protein>
    <submittedName>
        <fullName evidence="2">GNAT family N-acetyltransferase</fullName>
    </submittedName>
</protein>
<dbReference type="SUPFAM" id="SSF55729">
    <property type="entry name" value="Acyl-CoA N-acyltransferases (Nat)"/>
    <property type="match status" value="1"/>
</dbReference>
<name>A0ABU3F2A0_9ENTE</name>
<dbReference type="PANTHER" id="PTHR43415">
    <property type="entry name" value="SPERMIDINE N(1)-ACETYLTRANSFERASE"/>
    <property type="match status" value="1"/>
</dbReference>
<dbReference type="EMBL" id="JARPYI010000010">
    <property type="protein sequence ID" value="MDT2601258.1"/>
    <property type="molecule type" value="Genomic_DNA"/>
</dbReference>
<sequence>MIVKGNCIDLRPATLTDRQRVYDWCFQSETTKSHSGPPDYPEIAIASYQEFCDDYYEEYYFTGAYPEKGQGFLIMNNQEAVGFISYSTYHLKPSSAELDIWMKDETNCGKGFGNDALCTLSDYLQEELKINLLLIAPANKNIRAIKSYEKAGFQRTDKAMKTFLTEEYQLQYGYGDYGVDGTAILVKHLYN</sequence>
<feature type="domain" description="N-acetyltransferase" evidence="1">
    <location>
        <begin position="8"/>
        <end position="175"/>
    </location>
</feature>
<dbReference type="PANTHER" id="PTHR43415:SF3">
    <property type="entry name" value="GNAT-FAMILY ACETYLTRANSFERASE"/>
    <property type="match status" value="1"/>
</dbReference>
<organism evidence="2 3">
    <name type="scientific">Enterococcus hulanensis</name>
    <dbReference type="NCBI Taxonomy" id="2559929"/>
    <lineage>
        <taxon>Bacteria</taxon>
        <taxon>Bacillati</taxon>
        <taxon>Bacillota</taxon>
        <taxon>Bacilli</taxon>
        <taxon>Lactobacillales</taxon>
        <taxon>Enterococcaceae</taxon>
        <taxon>Enterococcus</taxon>
    </lineage>
</organism>
<dbReference type="RefSeq" id="WP_311823186.1">
    <property type="nucleotide sequence ID" value="NZ_JARPYF010000009.1"/>
</dbReference>
<comment type="caution">
    <text evidence="2">The sequence shown here is derived from an EMBL/GenBank/DDBJ whole genome shotgun (WGS) entry which is preliminary data.</text>
</comment>
<dbReference type="InterPro" id="IPR000182">
    <property type="entry name" value="GNAT_dom"/>
</dbReference>
<proteinExistence type="predicted"/>